<accession>A0A917J2R8</accession>
<dbReference type="GO" id="GO:0005886">
    <property type="term" value="C:plasma membrane"/>
    <property type="evidence" value="ECO:0007669"/>
    <property type="project" value="TreeGrafter"/>
</dbReference>
<evidence type="ECO:0000256" key="6">
    <source>
        <dbReference type="ARBA" id="ARBA00023251"/>
    </source>
</evidence>
<evidence type="ECO:0000256" key="7">
    <source>
        <dbReference type="PIRSR" id="PIRSR602137-50"/>
    </source>
</evidence>
<dbReference type="GO" id="GO:0071555">
    <property type="term" value="P:cell wall organization"/>
    <property type="evidence" value="ECO:0007669"/>
    <property type="project" value="TreeGrafter"/>
</dbReference>
<feature type="domain" description="Penicillin-binding protein transpeptidase" evidence="9">
    <location>
        <begin position="42"/>
        <end position="259"/>
    </location>
</feature>
<name>A0A917J2R8_9BACT</name>
<gene>
    <name evidence="10" type="primary">blaA</name>
    <name evidence="10" type="ORF">GCM10011379_43330</name>
</gene>
<organism evidence="10 11">
    <name type="scientific">Filimonas zeae</name>
    <dbReference type="NCBI Taxonomy" id="1737353"/>
    <lineage>
        <taxon>Bacteria</taxon>
        <taxon>Pseudomonadati</taxon>
        <taxon>Bacteroidota</taxon>
        <taxon>Chitinophagia</taxon>
        <taxon>Chitinophagales</taxon>
        <taxon>Chitinophagaceae</taxon>
        <taxon>Filimonas</taxon>
    </lineage>
</organism>
<protein>
    <recommendedName>
        <fullName evidence="3 8">Beta-lactamase</fullName>
        <ecNumber evidence="3 8">3.5.2.6</ecNumber>
    </recommendedName>
</protein>
<evidence type="ECO:0000313" key="10">
    <source>
        <dbReference type="EMBL" id="GGH77256.1"/>
    </source>
</evidence>
<dbReference type="GO" id="GO:0008658">
    <property type="term" value="F:penicillin binding"/>
    <property type="evidence" value="ECO:0007669"/>
    <property type="project" value="InterPro"/>
</dbReference>
<evidence type="ECO:0000256" key="8">
    <source>
        <dbReference type="RuleBase" id="RU361140"/>
    </source>
</evidence>
<comment type="catalytic activity">
    <reaction evidence="1 8">
        <text>a beta-lactam + H2O = a substituted beta-amino acid</text>
        <dbReference type="Rhea" id="RHEA:20401"/>
        <dbReference type="ChEBI" id="CHEBI:15377"/>
        <dbReference type="ChEBI" id="CHEBI:35627"/>
        <dbReference type="ChEBI" id="CHEBI:140347"/>
        <dbReference type="EC" id="3.5.2.6"/>
    </reaction>
</comment>
<evidence type="ECO:0000256" key="4">
    <source>
        <dbReference type="ARBA" id="ARBA00022729"/>
    </source>
</evidence>
<sequence length="268" mass="30748">MGYSCTPNNVTVENSFEKYFDSNHVTGTFGLYDNGQGQFFVYNLSRFKDSTYLPASTFKIVNALIGLEKGAISSSKMVIPWDKQVHTLANGDTLHEWNKDLTMEEAFKVSAVPYFREVARRIGVDTMQRWLDSLGYGSRYTKAKITAANLDTFWLDNSVKVTPDEELGLVKKLYFDQLPFRKKTTQNVVKELMVRERNANYILAYKSGWGMDEKGKSIGWLVGWIEENKHPYFFALNVEGTKDTDMKAVREQILKSILKQMGFFEGKK</sequence>
<evidence type="ECO:0000256" key="2">
    <source>
        <dbReference type="ARBA" id="ARBA00007898"/>
    </source>
</evidence>
<dbReference type="AlphaFoldDB" id="A0A917J2R8"/>
<evidence type="ECO:0000259" key="9">
    <source>
        <dbReference type="Pfam" id="PF00905"/>
    </source>
</evidence>
<evidence type="ECO:0000256" key="1">
    <source>
        <dbReference type="ARBA" id="ARBA00001526"/>
    </source>
</evidence>
<keyword evidence="5 8" id="KW-0378">Hydrolase</keyword>
<keyword evidence="6 8" id="KW-0046">Antibiotic resistance</keyword>
<dbReference type="PANTHER" id="PTHR30627:SF6">
    <property type="entry name" value="BETA-LACTAMASE YBXI-RELATED"/>
    <property type="match status" value="1"/>
</dbReference>
<dbReference type="EMBL" id="BMIB01000004">
    <property type="protein sequence ID" value="GGH77256.1"/>
    <property type="molecule type" value="Genomic_DNA"/>
</dbReference>
<dbReference type="InterPro" id="IPR050515">
    <property type="entry name" value="Beta-lactam/transpept"/>
</dbReference>
<comment type="similarity">
    <text evidence="2 8">Belongs to the class-D beta-lactamase family.</text>
</comment>
<dbReference type="SUPFAM" id="SSF56601">
    <property type="entry name" value="beta-lactamase/transpeptidase-like"/>
    <property type="match status" value="1"/>
</dbReference>
<proteinExistence type="inferred from homology"/>
<evidence type="ECO:0000256" key="3">
    <source>
        <dbReference type="ARBA" id="ARBA00012865"/>
    </source>
</evidence>
<dbReference type="InterPro" id="IPR012338">
    <property type="entry name" value="Beta-lactam/transpept-like"/>
</dbReference>
<comment type="caution">
    <text evidence="10">The sequence shown here is derived from an EMBL/GenBank/DDBJ whole genome shotgun (WGS) entry which is preliminary data.</text>
</comment>
<dbReference type="InterPro" id="IPR001460">
    <property type="entry name" value="PCN-bd_Tpept"/>
</dbReference>
<keyword evidence="4" id="KW-0732">Signal</keyword>
<dbReference type="PROSITE" id="PS00337">
    <property type="entry name" value="BETA_LACTAMASE_D"/>
    <property type="match status" value="1"/>
</dbReference>
<feature type="active site" description="Acyl-ester intermediate" evidence="7">
    <location>
        <position position="56"/>
    </location>
</feature>
<evidence type="ECO:0000256" key="5">
    <source>
        <dbReference type="ARBA" id="ARBA00022801"/>
    </source>
</evidence>
<reference evidence="10" key="2">
    <citation type="submission" date="2020-09" db="EMBL/GenBank/DDBJ databases">
        <authorList>
            <person name="Sun Q."/>
            <person name="Zhou Y."/>
        </authorList>
    </citation>
    <scope>NUCLEOTIDE SEQUENCE</scope>
    <source>
        <strain evidence="10">CGMCC 1.15290</strain>
    </source>
</reference>
<evidence type="ECO:0000313" key="11">
    <source>
        <dbReference type="Proteomes" id="UP000627292"/>
    </source>
</evidence>
<dbReference type="PANTHER" id="PTHR30627">
    <property type="entry name" value="PEPTIDOGLYCAN D,D-TRANSPEPTIDASE"/>
    <property type="match status" value="1"/>
</dbReference>
<feature type="modified residue" description="N6-carboxylysine" evidence="7">
    <location>
        <position position="59"/>
    </location>
</feature>
<dbReference type="GO" id="GO:0017001">
    <property type="term" value="P:antibiotic catabolic process"/>
    <property type="evidence" value="ECO:0007669"/>
    <property type="project" value="InterPro"/>
</dbReference>
<dbReference type="GO" id="GO:0046677">
    <property type="term" value="P:response to antibiotic"/>
    <property type="evidence" value="ECO:0007669"/>
    <property type="project" value="UniProtKB-UniRule"/>
</dbReference>
<dbReference type="Gene3D" id="3.40.710.10">
    <property type="entry name" value="DD-peptidase/beta-lactamase superfamily"/>
    <property type="match status" value="1"/>
</dbReference>
<keyword evidence="11" id="KW-1185">Reference proteome</keyword>
<dbReference type="Proteomes" id="UP000627292">
    <property type="component" value="Unassembled WGS sequence"/>
</dbReference>
<dbReference type="InterPro" id="IPR002137">
    <property type="entry name" value="Beta-lactam_class-D_AS"/>
</dbReference>
<reference evidence="10" key="1">
    <citation type="journal article" date="2014" name="Int. J. Syst. Evol. Microbiol.">
        <title>Complete genome sequence of Corynebacterium casei LMG S-19264T (=DSM 44701T), isolated from a smear-ripened cheese.</title>
        <authorList>
            <consortium name="US DOE Joint Genome Institute (JGI-PGF)"/>
            <person name="Walter F."/>
            <person name="Albersmeier A."/>
            <person name="Kalinowski J."/>
            <person name="Ruckert C."/>
        </authorList>
    </citation>
    <scope>NUCLEOTIDE SEQUENCE</scope>
    <source>
        <strain evidence="10">CGMCC 1.15290</strain>
    </source>
</reference>
<dbReference type="EC" id="3.5.2.6" evidence="3 8"/>
<dbReference type="Pfam" id="PF00905">
    <property type="entry name" value="Transpeptidase"/>
    <property type="match status" value="1"/>
</dbReference>
<dbReference type="GO" id="GO:0008800">
    <property type="term" value="F:beta-lactamase activity"/>
    <property type="evidence" value="ECO:0007669"/>
    <property type="project" value="UniProtKB-UniRule"/>
</dbReference>